<proteinExistence type="predicted"/>
<protein>
    <recommendedName>
        <fullName evidence="4">Cytochrome B</fullName>
    </recommendedName>
</protein>
<feature type="transmembrane region" description="Helical" evidence="1">
    <location>
        <begin position="46"/>
        <end position="65"/>
    </location>
</feature>
<accession>A0ABY6J130</accession>
<feature type="transmembrane region" description="Helical" evidence="1">
    <location>
        <begin position="85"/>
        <end position="103"/>
    </location>
</feature>
<feature type="transmembrane region" description="Helical" evidence="1">
    <location>
        <begin position="6"/>
        <end position="25"/>
    </location>
</feature>
<gene>
    <name evidence="2" type="ORF">MKQ68_17310</name>
</gene>
<organism evidence="2 3">
    <name type="scientific">Chitinophaga horti</name>
    <dbReference type="NCBI Taxonomy" id="2920382"/>
    <lineage>
        <taxon>Bacteria</taxon>
        <taxon>Pseudomonadati</taxon>
        <taxon>Bacteroidota</taxon>
        <taxon>Chitinophagia</taxon>
        <taxon>Chitinophagales</taxon>
        <taxon>Chitinophagaceae</taxon>
        <taxon>Chitinophaga</taxon>
    </lineage>
</organism>
<evidence type="ECO:0000313" key="2">
    <source>
        <dbReference type="EMBL" id="UYQ91847.1"/>
    </source>
</evidence>
<evidence type="ECO:0008006" key="4">
    <source>
        <dbReference type="Google" id="ProtNLM"/>
    </source>
</evidence>
<evidence type="ECO:0000313" key="3">
    <source>
        <dbReference type="Proteomes" id="UP001162741"/>
    </source>
</evidence>
<dbReference type="EMBL" id="CP107006">
    <property type="protein sequence ID" value="UYQ91847.1"/>
    <property type="molecule type" value="Genomic_DNA"/>
</dbReference>
<keyword evidence="1" id="KW-1133">Transmembrane helix</keyword>
<sequence>MYTTVLFLHSILRWAIVLAGLWAVLRAFKGVSGKTPFTPADNKAGLFYMIFLDLQLLFGLILYGISPLLKSAMADMGAAMKNPELRFWAVEHFALALVAIVLAHIGRSKVKKATTDAAKHKKGLVLFGLSFLFVILQVVMVVSKGRGWFPTL</sequence>
<keyword evidence="1" id="KW-0812">Transmembrane</keyword>
<name>A0ABY6J130_9BACT</name>
<evidence type="ECO:0000256" key="1">
    <source>
        <dbReference type="SAM" id="Phobius"/>
    </source>
</evidence>
<keyword evidence="1" id="KW-0472">Membrane</keyword>
<dbReference type="Proteomes" id="UP001162741">
    <property type="component" value="Chromosome"/>
</dbReference>
<keyword evidence="3" id="KW-1185">Reference proteome</keyword>
<reference evidence="2" key="1">
    <citation type="submission" date="2022-10" db="EMBL/GenBank/DDBJ databases">
        <title>Chitinophaga sp. nov., isolated from soil.</title>
        <authorList>
            <person name="Jeon C.O."/>
        </authorList>
    </citation>
    <scope>NUCLEOTIDE SEQUENCE</scope>
    <source>
        <strain evidence="2">R8</strain>
    </source>
</reference>
<dbReference type="RefSeq" id="WP_244842917.1">
    <property type="nucleotide sequence ID" value="NZ_CP107006.1"/>
</dbReference>
<feature type="transmembrane region" description="Helical" evidence="1">
    <location>
        <begin position="124"/>
        <end position="143"/>
    </location>
</feature>